<dbReference type="GO" id="GO:0052855">
    <property type="term" value="F:ADP-dependent NAD(P)H-hydrate dehydratase activity"/>
    <property type="evidence" value="ECO:0007669"/>
    <property type="project" value="UniProtKB-EC"/>
</dbReference>
<evidence type="ECO:0000313" key="7">
    <source>
        <dbReference type="EMBL" id="MPM67545.1"/>
    </source>
</evidence>
<name>A0A645BQH7_9ZZZZ</name>
<accession>A0A645BQH7</accession>
<dbReference type="PANTHER" id="PTHR12592:SF0">
    <property type="entry name" value="ATP-DEPENDENT (S)-NAD(P)H-HYDRATE DEHYDRATASE"/>
    <property type="match status" value="1"/>
</dbReference>
<keyword evidence="4" id="KW-0520">NAD</keyword>
<keyword evidence="3" id="KW-0521">NADP</keyword>
<feature type="domain" description="YjeF C-terminal" evidence="6">
    <location>
        <begin position="1"/>
        <end position="166"/>
    </location>
</feature>
<dbReference type="InterPro" id="IPR017953">
    <property type="entry name" value="Carbohydrate_kinase_pred_CS"/>
</dbReference>
<protein>
    <submittedName>
        <fullName evidence="7">ADP-dependent (S)-NAD(P)H-hydrate dehydratase</fullName>
        <ecNumber evidence="7">4.2.1.136</ecNumber>
    </submittedName>
</protein>
<dbReference type="InterPro" id="IPR000631">
    <property type="entry name" value="CARKD"/>
</dbReference>
<organism evidence="7">
    <name type="scientific">bioreactor metagenome</name>
    <dbReference type="NCBI Taxonomy" id="1076179"/>
    <lineage>
        <taxon>unclassified sequences</taxon>
        <taxon>metagenomes</taxon>
        <taxon>ecological metagenomes</taxon>
    </lineage>
</organism>
<keyword evidence="1" id="KW-0547">Nucleotide-binding</keyword>
<dbReference type="SUPFAM" id="SSF53613">
    <property type="entry name" value="Ribokinase-like"/>
    <property type="match status" value="1"/>
</dbReference>
<dbReference type="Pfam" id="PF01256">
    <property type="entry name" value="Carb_kinase"/>
    <property type="match status" value="1"/>
</dbReference>
<keyword evidence="2" id="KW-0067">ATP-binding</keyword>
<dbReference type="PANTHER" id="PTHR12592">
    <property type="entry name" value="ATP-DEPENDENT (S)-NAD(P)H-HYDRATE DEHYDRATASE FAMILY MEMBER"/>
    <property type="match status" value="1"/>
</dbReference>
<gene>
    <name evidence="7" type="primary">nnrD_3</name>
    <name evidence="7" type="ORF">SDC9_114468</name>
</gene>
<reference evidence="7" key="1">
    <citation type="submission" date="2019-08" db="EMBL/GenBank/DDBJ databases">
        <authorList>
            <person name="Kucharzyk K."/>
            <person name="Murdoch R.W."/>
            <person name="Higgins S."/>
            <person name="Loffler F."/>
        </authorList>
    </citation>
    <scope>NUCLEOTIDE SEQUENCE</scope>
</reference>
<dbReference type="PROSITE" id="PS51383">
    <property type="entry name" value="YJEF_C_3"/>
    <property type="match status" value="1"/>
</dbReference>
<proteinExistence type="predicted"/>
<dbReference type="GO" id="GO:0005524">
    <property type="term" value="F:ATP binding"/>
    <property type="evidence" value="ECO:0007669"/>
    <property type="project" value="UniProtKB-KW"/>
</dbReference>
<evidence type="ECO:0000256" key="4">
    <source>
        <dbReference type="ARBA" id="ARBA00023027"/>
    </source>
</evidence>
<dbReference type="InterPro" id="IPR029056">
    <property type="entry name" value="Ribokinase-like"/>
</dbReference>
<evidence type="ECO:0000259" key="6">
    <source>
        <dbReference type="PROSITE" id="PS51383"/>
    </source>
</evidence>
<dbReference type="EC" id="4.2.1.136" evidence="7"/>
<dbReference type="PROSITE" id="PS01050">
    <property type="entry name" value="YJEF_C_2"/>
    <property type="match status" value="1"/>
</dbReference>
<dbReference type="GO" id="GO:0110051">
    <property type="term" value="P:metabolite repair"/>
    <property type="evidence" value="ECO:0007669"/>
    <property type="project" value="TreeGrafter"/>
</dbReference>
<evidence type="ECO:0000256" key="5">
    <source>
        <dbReference type="ARBA" id="ARBA00023239"/>
    </source>
</evidence>
<evidence type="ECO:0000256" key="2">
    <source>
        <dbReference type="ARBA" id="ARBA00022840"/>
    </source>
</evidence>
<dbReference type="EMBL" id="VSSQ01021752">
    <property type="protein sequence ID" value="MPM67545.1"/>
    <property type="molecule type" value="Genomic_DNA"/>
</dbReference>
<dbReference type="GO" id="GO:0047453">
    <property type="term" value="F:ATP-dependent NAD(P)H-hydrate dehydratase activity"/>
    <property type="evidence" value="ECO:0007669"/>
    <property type="project" value="TreeGrafter"/>
</dbReference>
<dbReference type="AlphaFoldDB" id="A0A645BQH7"/>
<evidence type="ECO:0000256" key="3">
    <source>
        <dbReference type="ARBA" id="ARBA00022857"/>
    </source>
</evidence>
<dbReference type="Gene3D" id="3.40.1190.20">
    <property type="match status" value="1"/>
</dbReference>
<sequence length="168" mass="17614">METGTPMVLDADGIRCYAQMIKQGVVLDHGPLILTPHLGELRALCDACSLPFDALDTPSSFFTTLEQLSLRLHATLVVKSSLVHIAAEGEKIIVLEGLNPSLGVGGSGDVLSGIIAALLAKFSDPVACALEGTLIHQAAGRLAHQSRCYYDSETLLSFVGKAVGEAEA</sequence>
<dbReference type="CDD" id="cd01171">
    <property type="entry name" value="YXKO-related"/>
    <property type="match status" value="1"/>
</dbReference>
<keyword evidence="5 7" id="KW-0456">Lyase</keyword>
<evidence type="ECO:0000256" key="1">
    <source>
        <dbReference type="ARBA" id="ARBA00022741"/>
    </source>
</evidence>
<comment type="caution">
    <text evidence="7">The sequence shown here is derived from an EMBL/GenBank/DDBJ whole genome shotgun (WGS) entry which is preliminary data.</text>
</comment>